<dbReference type="PRINTS" id="PR00111">
    <property type="entry name" value="ABHYDROLASE"/>
</dbReference>
<reference evidence="2 3" key="1">
    <citation type="submission" date="2017-03" db="EMBL/GenBank/DDBJ databases">
        <authorList>
            <person name="Afonso C.L."/>
            <person name="Miller P.J."/>
            <person name="Scott M.A."/>
            <person name="Spackman E."/>
            <person name="Goraichik I."/>
            <person name="Dimitrov K.M."/>
            <person name="Suarez D.L."/>
            <person name="Swayne D.E."/>
        </authorList>
    </citation>
    <scope>NUCLEOTIDE SEQUENCE [LARGE SCALE GENOMIC DNA]</scope>
    <source>
        <strain evidence="2 3">CECT 8287</strain>
    </source>
</reference>
<dbReference type="EC" id="3.1.1.24" evidence="2"/>
<dbReference type="RefSeq" id="WP_085893103.1">
    <property type="nucleotide sequence ID" value="NZ_FWFL01000007.1"/>
</dbReference>
<evidence type="ECO:0000313" key="2">
    <source>
        <dbReference type="EMBL" id="SLN54226.1"/>
    </source>
</evidence>
<dbReference type="SUPFAM" id="SSF53474">
    <property type="entry name" value="alpha/beta-Hydrolases"/>
    <property type="match status" value="1"/>
</dbReference>
<dbReference type="InterPro" id="IPR029058">
    <property type="entry name" value="AB_hydrolase_fold"/>
</dbReference>
<keyword evidence="2" id="KW-0378">Hydrolase</keyword>
<sequence>MPISKAGTAYELSGPEGAPVVALIHGLGMSRGSTYADIVPILAEKFRVLNYDLCGHGETALPTQTPSLTVLSEQLITLMDELGIEQAALVGFSLGGMINRRVAMDHPDRVSALCILNSPHERGQEQQKLVEERARDTSAGGPGATIDATLARWFTEGFRRDHADKVAEIRKVVMANHHENYALHRFVLAAGVVELIRPEPPITHPTLIMTCEKDSGQPPEMSHAIASEIEGSEVIILPELQHLGLIERPDLFAEPVKEFLSRKLQNNPSRP</sequence>
<dbReference type="EMBL" id="FWFL01000007">
    <property type="protein sequence ID" value="SLN54226.1"/>
    <property type="molecule type" value="Genomic_DNA"/>
</dbReference>
<feature type="domain" description="AB hydrolase-1" evidence="1">
    <location>
        <begin position="19"/>
        <end position="247"/>
    </location>
</feature>
<dbReference type="InterPro" id="IPR000073">
    <property type="entry name" value="AB_hydrolase_1"/>
</dbReference>
<evidence type="ECO:0000259" key="1">
    <source>
        <dbReference type="Pfam" id="PF00561"/>
    </source>
</evidence>
<gene>
    <name evidence="2" type="primary">catD_4</name>
    <name evidence="2" type="ORF">PEL8287_02882</name>
</gene>
<evidence type="ECO:0000313" key="3">
    <source>
        <dbReference type="Proteomes" id="UP000193827"/>
    </source>
</evidence>
<dbReference type="GO" id="GO:0047570">
    <property type="term" value="F:3-oxoadipate enol-lactonase activity"/>
    <property type="evidence" value="ECO:0007669"/>
    <property type="project" value="UniProtKB-EC"/>
</dbReference>
<dbReference type="Pfam" id="PF00561">
    <property type="entry name" value="Abhydrolase_1"/>
    <property type="match status" value="1"/>
</dbReference>
<dbReference type="InterPro" id="IPR050266">
    <property type="entry name" value="AB_hydrolase_sf"/>
</dbReference>
<dbReference type="AlphaFoldDB" id="A0A1Y5T2Y8"/>
<dbReference type="Proteomes" id="UP000193827">
    <property type="component" value="Unassembled WGS sequence"/>
</dbReference>
<dbReference type="OrthoDB" id="9785847at2"/>
<dbReference type="Gene3D" id="3.40.50.1820">
    <property type="entry name" value="alpha/beta hydrolase"/>
    <property type="match status" value="1"/>
</dbReference>
<accession>A0A1Y5T2Y8</accession>
<name>A0A1Y5T2Y8_9RHOB</name>
<dbReference type="PANTHER" id="PTHR43798">
    <property type="entry name" value="MONOACYLGLYCEROL LIPASE"/>
    <property type="match status" value="1"/>
</dbReference>
<keyword evidence="3" id="KW-1185">Reference proteome</keyword>
<protein>
    <submittedName>
        <fullName evidence="2">3-oxoadipate enol-lactonase 2</fullName>
        <ecNumber evidence="2">3.1.1.24</ecNumber>
    </submittedName>
</protein>
<organism evidence="2 3">
    <name type="scientific">Roseovarius litorisediminis</name>
    <dbReference type="NCBI Taxonomy" id="1312363"/>
    <lineage>
        <taxon>Bacteria</taxon>
        <taxon>Pseudomonadati</taxon>
        <taxon>Pseudomonadota</taxon>
        <taxon>Alphaproteobacteria</taxon>
        <taxon>Rhodobacterales</taxon>
        <taxon>Roseobacteraceae</taxon>
        <taxon>Roseovarius</taxon>
    </lineage>
</organism>
<proteinExistence type="predicted"/>